<dbReference type="AlphaFoldDB" id="A0AAQ4FL83"/>
<feature type="non-terminal residue" evidence="2">
    <location>
        <position position="125"/>
    </location>
</feature>
<dbReference type="PANTHER" id="PTHR10367">
    <property type="entry name" value="MRNA-CAPPING ENZYME"/>
    <property type="match status" value="1"/>
</dbReference>
<dbReference type="Proteomes" id="UP001321473">
    <property type="component" value="Unassembled WGS sequence"/>
</dbReference>
<proteinExistence type="predicted"/>
<dbReference type="SUPFAM" id="SSF56091">
    <property type="entry name" value="DNA ligase/mRNA capping enzyme, catalytic domain"/>
    <property type="match status" value="1"/>
</dbReference>
<keyword evidence="3" id="KW-1185">Reference proteome</keyword>
<feature type="domain" description="mRNA capping enzyme adenylation" evidence="1">
    <location>
        <begin position="1"/>
        <end position="123"/>
    </location>
</feature>
<gene>
    <name evidence="2" type="ORF">V5799_022236</name>
</gene>
<dbReference type="PANTHER" id="PTHR10367:SF17">
    <property type="entry name" value="MRNA-CAPPING ENZYME"/>
    <property type="match status" value="1"/>
</dbReference>
<evidence type="ECO:0000259" key="1">
    <source>
        <dbReference type="Pfam" id="PF01331"/>
    </source>
</evidence>
<dbReference type="Pfam" id="PF01331">
    <property type="entry name" value="mRNA_cap_enzyme"/>
    <property type="match status" value="1"/>
</dbReference>
<dbReference type="GO" id="GO:0006370">
    <property type="term" value="P:7-methylguanosine mRNA capping"/>
    <property type="evidence" value="ECO:0007669"/>
    <property type="project" value="InterPro"/>
</dbReference>
<dbReference type="CDD" id="cd07895">
    <property type="entry name" value="Adenylation_mRNA_capping"/>
    <property type="match status" value="1"/>
</dbReference>
<dbReference type="GO" id="GO:0005524">
    <property type="term" value="F:ATP binding"/>
    <property type="evidence" value="ECO:0007669"/>
    <property type="project" value="InterPro"/>
</dbReference>
<dbReference type="EMBL" id="JARKHS020001208">
    <property type="protein sequence ID" value="KAK8787987.1"/>
    <property type="molecule type" value="Genomic_DNA"/>
</dbReference>
<dbReference type="Gene3D" id="3.30.470.30">
    <property type="entry name" value="DNA ligase/mRNA capping enzyme"/>
    <property type="match status" value="1"/>
</dbReference>
<evidence type="ECO:0000313" key="3">
    <source>
        <dbReference type="Proteomes" id="UP001321473"/>
    </source>
</evidence>
<sequence length="125" mass="14958">MMLIDGENEVYFIDRDNCVFRVSGLTFPKRKDPLQHIQGTLVDGEMIIDRDKENNRDVPRYLIYDIIRFQGEDVWGVDFCRRLTCIQRELYEPRKHAMQDGRINRDLEPFGVRQKQFWDASLTCK</sequence>
<dbReference type="InterPro" id="IPR051029">
    <property type="entry name" value="mRNA_Capping_Enz/RNA_Phosphat"/>
</dbReference>
<evidence type="ECO:0000313" key="2">
    <source>
        <dbReference type="EMBL" id="KAK8787987.1"/>
    </source>
</evidence>
<organism evidence="2 3">
    <name type="scientific">Amblyomma americanum</name>
    <name type="common">Lone star tick</name>
    <dbReference type="NCBI Taxonomy" id="6943"/>
    <lineage>
        <taxon>Eukaryota</taxon>
        <taxon>Metazoa</taxon>
        <taxon>Ecdysozoa</taxon>
        <taxon>Arthropoda</taxon>
        <taxon>Chelicerata</taxon>
        <taxon>Arachnida</taxon>
        <taxon>Acari</taxon>
        <taxon>Parasitiformes</taxon>
        <taxon>Ixodida</taxon>
        <taxon>Ixodoidea</taxon>
        <taxon>Ixodidae</taxon>
        <taxon>Amblyomminae</taxon>
        <taxon>Amblyomma</taxon>
    </lineage>
</organism>
<dbReference type="GO" id="GO:0004484">
    <property type="term" value="F:mRNA guanylyltransferase activity"/>
    <property type="evidence" value="ECO:0007669"/>
    <property type="project" value="InterPro"/>
</dbReference>
<accession>A0AAQ4FL83</accession>
<dbReference type="InterPro" id="IPR001339">
    <property type="entry name" value="mRNA_cap_enzyme_adenylation"/>
</dbReference>
<name>A0AAQ4FL83_AMBAM</name>
<protein>
    <recommendedName>
        <fullName evidence="1">mRNA capping enzyme adenylation domain-containing protein</fullName>
    </recommendedName>
</protein>
<reference evidence="2 3" key="1">
    <citation type="journal article" date="2023" name="Arcadia Sci">
        <title>De novo assembly of a long-read Amblyomma americanum tick genome.</title>
        <authorList>
            <person name="Chou S."/>
            <person name="Poskanzer K.E."/>
            <person name="Rollins M."/>
            <person name="Thuy-Boun P.S."/>
        </authorList>
    </citation>
    <scope>NUCLEOTIDE SEQUENCE [LARGE SCALE GENOMIC DNA]</scope>
    <source>
        <strain evidence="2">F_SG_1</strain>
        <tissue evidence="2">Salivary glands</tissue>
    </source>
</reference>
<comment type="caution">
    <text evidence="2">The sequence shown here is derived from an EMBL/GenBank/DDBJ whole genome shotgun (WGS) entry which is preliminary data.</text>
</comment>